<protein>
    <submittedName>
        <fullName evidence="2">Uncharacterized protein</fullName>
    </submittedName>
</protein>
<organism evidence="2 3">
    <name type="scientific">Perca fluviatilis</name>
    <name type="common">European perch</name>
    <dbReference type="NCBI Taxonomy" id="8168"/>
    <lineage>
        <taxon>Eukaryota</taxon>
        <taxon>Metazoa</taxon>
        <taxon>Chordata</taxon>
        <taxon>Craniata</taxon>
        <taxon>Vertebrata</taxon>
        <taxon>Euteleostomi</taxon>
        <taxon>Actinopterygii</taxon>
        <taxon>Neopterygii</taxon>
        <taxon>Teleostei</taxon>
        <taxon>Neoteleostei</taxon>
        <taxon>Acanthomorphata</taxon>
        <taxon>Eupercaria</taxon>
        <taxon>Perciformes</taxon>
        <taxon>Percoidei</taxon>
        <taxon>Percidae</taxon>
        <taxon>Percinae</taxon>
        <taxon>Perca</taxon>
    </lineage>
</organism>
<sequence>MRRGFLCTTSRRSATSTEQYKHNSGVRSKTLHIRNLQRLIMIHSLMAATVIPGPPLWRNPASSRLRQLDANPWPVVRTPKTTPAK</sequence>
<evidence type="ECO:0000313" key="2">
    <source>
        <dbReference type="EMBL" id="KAF1392484.1"/>
    </source>
</evidence>
<evidence type="ECO:0000313" key="3">
    <source>
        <dbReference type="Proteomes" id="UP000465112"/>
    </source>
</evidence>
<accession>A0A6A5FMP1</accession>
<feature type="compositionally biased region" description="Polar residues" evidence="1">
    <location>
        <begin position="7"/>
        <end position="18"/>
    </location>
</feature>
<dbReference type="AlphaFoldDB" id="A0A6A5FMP1"/>
<gene>
    <name evidence="2" type="ORF">PFLUV_G00028410</name>
</gene>
<name>A0A6A5FMP1_PERFL</name>
<dbReference type="Proteomes" id="UP000465112">
    <property type="component" value="Chromosome 3"/>
</dbReference>
<evidence type="ECO:0000256" key="1">
    <source>
        <dbReference type="SAM" id="MobiDB-lite"/>
    </source>
</evidence>
<proteinExistence type="predicted"/>
<comment type="caution">
    <text evidence="2">The sequence shown here is derived from an EMBL/GenBank/DDBJ whole genome shotgun (WGS) entry which is preliminary data.</text>
</comment>
<reference evidence="2 3" key="1">
    <citation type="submission" date="2019-06" db="EMBL/GenBank/DDBJ databases">
        <title>A chromosome-scale genome assembly of the European perch, Perca fluviatilis.</title>
        <authorList>
            <person name="Roques C."/>
            <person name="Zahm M."/>
            <person name="Cabau C."/>
            <person name="Klopp C."/>
            <person name="Bouchez O."/>
            <person name="Donnadieu C."/>
            <person name="Kuhl H."/>
            <person name="Gislard M."/>
            <person name="Guendouz S."/>
            <person name="Journot L."/>
            <person name="Haffray P."/>
            <person name="Bestin A."/>
            <person name="Morvezen R."/>
            <person name="Feron R."/>
            <person name="Wen M."/>
            <person name="Jouanno E."/>
            <person name="Herpin A."/>
            <person name="Schartl M."/>
            <person name="Postlethwait J."/>
            <person name="Schaerlinger B."/>
            <person name="Chardard D."/>
            <person name="Lecocq T."/>
            <person name="Poncet C."/>
            <person name="Jaffrelo L."/>
            <person name="Lampietro C."/>
            <person name="Guiguen Y."/>
        </authorList>
    </citation>
    <scope>NUCLEOTIDE SEQUENCE [LARGE SCALE GENOMIC DNA]</scope>
    <source>
        <tissue evidence="2">Blood</tissue>
    </source>
</reference>
<dbReference type="EMBL" id="VHII01000003">
    <property type="protein sequence ID" value="KAF1392484.1"/>
    <property type="molecule type" value="Genomic_DNA"/>
</dbReference>
<feature type="region of interest" description="Disordered" evidence="1">
    <location>
        <begin position="1"/>
        <end position="25"/>
    </location>
</feature>
<keyword evidence="3" id="KW-1185">Reference proteome</keyword>